<dbReference type="OrthoDB" id="6923868at2759"/>
<feature type="non-terminal residue" evidence="2">
    <location>
        <position position="402"/>
    </location>
</feature>
<dbReference type="SUPFAM" id="SSF56219">
    <property type="entry name" value="DNase I-like"/>
    <property type="match status" value="1"/>
</dbReference>
<evidence type="ECO:0000259" key="1">
    <source>
        <dbReference type="Pfam" id="PF14529"/>
    </source>
</evidence>
<reference evidence="2" key="1">
    <citation type="submission" date="2021-12" db="EMBL/GenBank/DDBJ databases">
        <authorList>
            <person name="Martin H S."/>
        </authorList>
    </citation>
    <scope>NUCLEOTIDE SEQUENCE</scope>
</reference>
<evidence type="ECO:0000313" key="2">
    <source>
        <dbReference type="EMBL" id="CAH0720306.1"/>
    </source>
</evidence>
<name>A0A8J9UHA1_9NEOP</name>
<feature type="domain" description="Endonuclease/exonuclease/phosphatase" evidence="1">
    <location>
        <begin position="112"/>
        <end position="233"/>
    </location>
</feature>
<dbReference type="InterPro" id="IPR036691">
    <property type="entry name" value="Endo/exonu/phosph_ase_sf"/>
</dbReference>
<gene>
    <name evidence="2" type="ORF">BINO364_LOCUS6554</name>
</gene>
<dbReference type="GO" id="GO:0003824">
    <property type="term" value="F:catalytic activity"/>
    <property type="evidence" value="ECO:0007669"/>
    <property type="project" value="InterPro"/>
</dbReference>
<dbReference type="PANTHER" id="PTHR33273:SF4">
    <property type="entry name" value="ENDONUCLEASE_EXONUCLEASE_PHOSPHATASE DOMAIN-CONTAINING PROTEIN"/>
    <property type="match status" value="1"/>
</dbReference>
<dbReference type="AlphaFoldDB" id="A0A8J9UHA1"/>
<sequence length="402" mass="45543">MAANSNDQNKNSFNKQIRFLQSNLDRSYNSTHEYLQYFTANKYDIGLIAEPYTSNTGSIKTTPGINTYQFNTTGRVKAAVLVRADLGATVGITNYSSSNLSIIYLSSKKFNLYIVSIYIEPKTDADGTLDKLDLFLKHHPHSKVVIGGDFNGWHQQWGSIKNNKRGNDIMRLIASNDLTLSNTGSAPTFEAVTHGTLRTSIIDLTITTANIADLIHSWAVNPDACITSQHNAIDFIIELRSNKIIKRKKQSTFKYTTKNADWDKFNTELKQLVSPETGAHTRKILPTTDAIAQLNQAIKPSFHLTQFLTGHGFHLQYLHKFKIKTTDKCPCNNDDIQSIDHILKHCPKYMNPRHTHESICRENSTDPYDLVRVIKNPACLQSFLKFVEIIFTTLKEYNKDVH</sequence>
<protein>
    <recommendedName>
        <fullName evidence="1">Endonuclease/exonuclease/phosphatase domain-containing protein</fullName>
    </recommendedName>
</protein>
<dbReference type="InterPro" id="IPR005135">
    <property type="entry name" value="Endo/exonuclease/phosphatase"/>
</dbReference>
<evidence type="ECO:0000313" key="3">
    <source>
        <dbReference type="Proteomes" id="UP000838878"/>
    </source>
</evidence>
<dbReference type="EMBL" id="OV170222">
    <property type="protein sequence ID" value="CAH0720306.1"/>
    <property type="molecule type" value="Genomic_DNA"/>
</dbReference>
<organism evidence="2 3">
    <name type="scientific">Brenthis ino</name>
    <name type="common">lesser marbled fritillary</name>
    <dbReference type="NCBI Taxonomy" id="405034"/>
    <lineage>
        <taxon>Eukaryota</taxon>
        <taxon>Metazoa</taxon>
        <taxon>Ecdysozoa</taxon>
        <taxon>Arthropoda</taxon>
        <taxon>Hexapoda</taxon>
        <taxon>Insecta</taxon>
        <taxon>Pterygota</taxon>
        <taxon>Neoptera</taxon>
        <taxon>Endopterygota</taxon>
        <taxon>Lepidoptera</taxon>
        <taxon>Glossata</taxon>
        <taxon>Ditrysia</taxon>
        <taxon>Papilionoidea</taxon>
        <taxon>Nymphalidae</taxon>
        <taxon>Heliconiinae</taxon>
        <taxon>Argynnini</taxon>
        <taxon>Brenthis</taxon>
    </lineage>
</organism>
<dbReference type="Gene3D" id="3.60.10.10">
    <property type="entry name" value="Endonuclease/exonuclease/phosphatase"/>
    <property type="match status" value="1"/>
</dbReference>
<dbReference type="PANTHER" id="PTHR33273">
    <property type="entry name" value="DOMAIN-CONTAINING PROTEIN, PUTATIVE-RELATED"/>
    <property type="match status" value="1"/>
</dbReference>
<dbReference type="Pfam" id="PF14529">
    <property type="entry name" value="Exo_endo_phos_2"/>
    <property type="match status" value="1"/>
</dbReference>
<accession>A0A8J9UHA1</accession>
<dbReference type="Proteomes" id="UP000838878">
    <property type="component" value="Chromosome 2"/>
</dbReference>
<keyword evidence="3" id="KW-1185">Reference proteome</keyword>
<proteinExistence type="predicted"/>